<name>A0A7I8DMK6_9FIRM</name>
<protein>
    <recommendedName>
        <fullName evidence="2">Methyltransferase domain-containing protein</fullName>
    </recommendedName>
</protein>
<accession>A0A7I8DMK6</accession>
<keyword evidence="4" id="KW-1185">Reference proteome</keyword>
<reference evidence="3 4" key="2">
    <citation type="submission" date="2020-08" db="EMBL/GenBank/DDBJ databases">
        <authorList>
            <person name="Ueki A."/>
            <person name="Tonouchi A."/>
        </authorList>
    </citation>
    <scope>NUCLEOTIDE SEQUENCE [LARGE SCALE GENOMIC DNA]</scope>
    <source>
        <strain evidence="3 4">CTTW</strain>
    </source>
</reference>
<dbReference type="GO" id="GO:0000287">
    <property type="term" value="F:magnesium ion binding"/>
    <property type="evidence" value="ECO:0007669"/>
    <property type="project" value="InterPro"/>
</dbReference>
<proteinExistence type="predicted"/>
<dbReference type="InterPro" id="IPR036649">
    <property type="entry name" value="Pyrophosphatase_sf"/>
</dbReference>
<dbReference type="InterPro" id="IPR041698">
    <property type="entry name" value="Methyltransf_25"/>
</dbReference>
<feature type="domain" description="Methyltransferase" evidence="2">
    <location>
        <begin position="39"/>
        <end position="133"/>
    </location>
</feature>
<organism evidence="3 4">
    <name type="scientific">Anaerocolumna chitinilytica</name>
    <dbReference type="NCBI Taxonomy" id="1727145"/>
    <lineage>
        <taxon>Bacteria</taxon>
        <taxon>Bacillati</taxon>
        <taxon>Bacillota</taxon>
        <taxon>Clostridia</taxon>
        <taxon>Lachnospirales</taxon>
        <taxon>Lachnospiraceae</taxon>
        <taxon>Anaerocolumna</taxon>
    </lineage>
</organism>
<evidence type="ECO:0000259" key="2">
    <source>
        <dbReference type="Pfam" id="PF13649"/>
    </source>
</evidence>
<sequence>MVNSKEWDWEHEKGGYWLEPCEECYYYIKKWKNEGRHSILDLGCGLGRHSIEFAKSGFKVTAVDLSEYGVSHLKDWQKKENLDILTKKCDMKKLPFSDNAFDCIWAYHVISHTDTEGFLEILNEVERVLKPNGTIYLTMCSKETWSFREANFEHIDENTIIKSMDGPEKDVPHYYVDLDDIIRLFKKFSLNRIRHIDDCFIENRKQNSMHYYIDATLNKNKNELDYSDIIGKKVSGTIDRPMGTTHPKHSDIFYEVNYGYVDGIIAGDGAEQDIYLLGVDEPVSRYEGVVIAVIHRNNDIEDKWVVAPQGKIFSNEEILEKTMFQEKYFDTELYR</sequence>
<dbReference type="SUPFAM" id="SSF50324">
    <property type="entry name" value="Inorganic pyrophosphatase"/>
    <property type="match status" value="1"/>
</dbReference>
<dbReference type="CDD" id="cd02440">
    <property type="entry name" value="AdoMet_MTases"/>
    <property type="match status" value="1"/>
</dbReference>
<dbReference type="GO" id="GO:0005737">
    <property type="term" value="C:cytoplasm"/>
    <property type="evidence" value="ECO:0007669"/>
    <property type="project" value="InterPro"/>
</dbReference>
<dbReference type="EMBL" id="AP023368">
    <property type="protein sequence ID" value="BCJ98521.1"/>
    <property type="molecule type" value="Genomic_DNA"/>
</dbReference>
<dbReference type="PANTHER" id="PTHR43861">
    <property type="entry name" value="TRANS-ACONITATE 2-METHYLTRANSFERASE-RELATED"/>
    <property type="match status" value="1"/>
</dbReference>
<dbReference type="Pfam" id="PF13649">
    <property type="entry name" value="Methyltransf_25"/>
    <property type="match status" value="1"/>
</dbReference>
<dbReference type="Proteomes" id="UP000515703">
    <property type="component" value="Chromosome"/>
</dbReference>
<reference evidence="3 4" key="1">
    <citation type="submission" date="2020-08" db="EMBL/GenBank/DDBJ databases">
        <title>Draft genome sequencing of an Anaerocolumna strain isolated from anoxic soil subjected to BSD treatment.</title>
        <authorList>
            <person name="Uek A."/>
            <person name="Tonouchi A."/>
        </authorList>
    </citation>
    <scope>NUCLEOTIDE SEQUENCE [LARGE SCALE GENOMIC DNA]</scope>
    <source>
        <strain evidence="3 4">CTTW</strain>
    </source>
</reference>
<dbReference type="Gene3D" id="3.40.50.150">
    <property type="entry name" value="Vaccinia Virus protein VP39"/>
    <property type="match status" value="1"/>
</dbReference>
<dbReference type="GO" id="GO:0006796">
    <property type="term" value="P:phosphate-containing compound metabolic process"/>
    <property type="evidence" value="ECO:0007669"/>
    <property type="project" value="InterPro"/>
</dbReference>
<dbReference type="RefSeq" id="WP_330602406.1">
    <property type="nucleotide sequence ID" value="NZ_AP023368.1"/>
</dbReference>
<dbReference type="AlphaFoldDB" id="A0A7I8DMK6"/>
<evidence type="ECO:0000313" key="4">
    <source>
        <dbReference type="Proteomes" id="UP000515703"/>
    </source>
</evidence>
<dbReference type="GO" id="GO:0016740">
    <property type="term" value="F:transferase activity"/>
    <property type="evidence" value="ECO:0007669"/>
    <property type="project" value="UniProtKB-KW"/>
</dbReference>
<dbReference type="GO" id="GO:0004427">
    <property type="term" value="F:inorganic diphosphate phosphatase activity"/>
    <property type="evidence" value="ECO:0007669"/>
    <property type="project" value="InterPro"/>
</dbReference>
<dbReference type="SUPFAM" id="SSF53335">
    <property type="entry name" value="S-adenosyl-L-methionine-dependent methyltransferases"/>
    <property type="match status" value="1"/>
</dbReference>
<dbReference type="InterPro" id="IPR029063">
    <property type="entry name" value="SAM-dependent_MTases_sf"/>
</dbReference>
<gene>
    <name evidence="3" type="ORF">bsdcttw_15620</name>
</gene>
<evidence type="ECO:0000313" key="3">
    <source>
        <dbReference type="EMBL" id="BCJ98521.1"/>
    </source>
</evidence>
<dbReference type="KEGG" id="acht:bsdcttw_15620"/>
<evidence type="ECO:0000256" key="1">
    <source>
        <dbReference type="ARBA" id="ARBA00022679"/>
    </source>
</evidence>
<keyword evidence="1" id="KW-0808">Transferase</keyword>